<dbReference type="InterPro" id="IPR019734">
    <property type="entry name" value="TPR_rpt"/>
</dbReference>
<dbReference type="EMBL" id="MLAW01000014">
    <property type="protein sequence ID" value="OJJ25646.1"/>
    <property type="molecule type" value="Genomic_DNA"/>
</dbReference>
<evidence type="ECO:0000313" key="2">
    <source>
        <dbReference type="EMBL" id="OJJ25646.1"/>
    </source>
</evidence>
<keyword evidence="3" id="KW-1185">Reference proteome</keyword>
<dbReference type="Proteomes" id="UP000183940">
    <property type="component" value="Unassembled WGS sequence"/>
</dbReference>
<evidence type="ECO:0000313" key="3">
    <source>
        <dbReference type="Proteomes" id="UP000183940"/>
    </source>
</evidence>
<protein>
    <submittedName>
        <fullName evidence="2">Uncharacterized protein</fullName>
    </submittedName>
</protein>
<dbReference type="PROSITE" id="PS50005">
    <property type="entry name" value="TPR"/>
    <property type="match status" value="1"/>
</dbReference>
<organism evidence="2 3">
    <name type="scientific">Roseofilum reptotaenium AO1-A</name>
    <dbReference type="NCBI Taxonomy" id="1925591"/>
    <lineage>
        <taxon>Bacteria</taxon>
        <taxon>Bacillati</taxon>
        <taxon>Cyanobacteriota</taxon>
        <taxon>Cyanophyceae</taxon>
        <taxon>Desertifilales</taxon>
        <taxon>Desertifilaceae</taxon>
        <taxon>Roseofilum</taxon>
    </lineage>
</organism>
<dbReference type="STRING" id="1925591.BI308_09975"/>
<evidence type="ECO:0000256" key="1">
    <source>
        <dbReference type="PROSITE-ProRule" id="PRU00339"/>
    </source>
</evidence>
<dbReference type="Gene3D" id="1.25.40.10">
    <property type="entry name" value="Tetratricopeptide repeat domain"/>
    <property type="match status" value="1"/>
</dbReference>
<sequence>MNNRQIEVGAKARELARKAEKYRLQKCYDKALIEFSQAIDIEPDYSWAIAHRGEVYRQMKCYEKALVDFNRAIASPAKLYGKITR</sequence>
<comment type="caution">
    <text evidence="2">The sequence shown here is derived from an EMBL/GenBank/DDBJ whole genome shotgun (WGS) entry which is preliminary data.</text>
</comment>
<accession>A0A1L9QSP6</accession>
<dbReference type="InterPro" id="IPR011990">
    <property type="entry name" value="TPR-like_helical_dom_sf"/>
</dbReference>
<feature type="repeat" description="TPR" evidence="1">
    <location>
        <begin position="12"/>
        <end position="45"/>
    </location>
</feature>
<proteinExistence type="predicted"/>
<keyword evidence="1" id="KW-0802">TPR repeat</keyword>
<dbReference type="SUPFAM" id="SSF48452">
    <property type="entry name" value="TPR-like"/>
    <property type="match status" value="1"/>
</dbReference>
<gene>
    <name evidence="2" type="ORF">BI308_09975</name>
</gene>
<reference evidence="2" key="1">
    <citation type="submission" date="2016-10" db="EMBL/GenBank/DDBJ databases">
        <title>CRISPR-Cas defence system in Roseofilum reptotaenium: evidence of a bacteriophage-cyanobacterium arms race in the coral black band disease.</title>
        <authorList>
            <person name="Buerger P."/>
            <person name="Wood-Charlson E.M."/>
            <person name="Weynberg K.D."/>
            <person name="Willis B."/>
            <person name="Van Oppen M.J."/>
        </authorList>
    </citation>
    <scope>NUCLEOTIDE SEQUENCE [LARGE SCALE GENOMIC DNA]</scope>
    <source>
        <strain evidence="2">AO1-A</strain>
    </source>
</reference>
<dbReference type="AlphaFoldDB" id="A0A1L9QSP6"/>
<name>A0A1L9QSP6_9CYAN</name>
<dbReference type="SMART" id="SM00028">
    <property type="entry name" value="TPR"/>
    <property type="match status" value="2"/>
</dbReference>